<reference evidence="10 11" key="1">
    <citation type="submission" date="2020-07" db="EMBL/GenBank/DDBJ databases">
        <title>Vallitalea guaymasensis genome.</title>
        <authorList>
            <person name="Postec A."/>
        </authorList>
    </citation>
    <scope>NUCLEOTIDE SEQUENCE [LARGE SCALE GENOMIC DNA]</scope>
    <source>
        <strain evidence="10 11">Ra1766G1</strain>
    </source>
</reference>
<evidence type="ECO:0000256" key="3">
    <source>
        <dbReference type="ARBA" id="ARBA00022475"/>
    </source>
</evidence>
<dbReference type="SUPFAM" id="SSF161098">
    <property type="entry name" value="MetI-like"/>
    <property type="match status" value="2"/>
</dbReference>
<protein>
    <submittedName>
        <fullName evidence="10">Iron ABC transporter permease</fullName>
    </submittedName>
</protein>
<keyword evidence="5 8" id="KW-0812">Transmembrane</keyword>
<feature type="transmembrane region" description="Helical" evidence="8">
    <location>
        <begin position="239"/>
        <end position="260"/>
    </location>
</feature>
<evidence type="ECO:0000256" key="6">
    <source>
        <dbReference type="ARBA" id="ARBA00022989"/>
    </source>
</evidence>
<dbReference type="Gene3D" id="1.10.3720.10">
    <property type="entry name" value="MetI-like"/>
    <property type="match status" value="2"/>
</dbReference>
<feature type="transmembrane region" description="Helical" evidence="8">
    <location>
        <begin position="12"/>
        <end position="36"/>
    </location>
</feature>
<keyword evidence="7 8" id="KW-0472">Membrane</keyword>
<feature type="transmembrane region" description="Helical" evidence="8">
    <location>
        <begin position="137"/>
        <end position="162"/>
    </location>
</feature>
<feature type="transmembrane region" description="Helical" evidence="8">
    <location>
        <begin position="56"/>
        <end position="81"/>
    </location>
</feature>
<dbReference type="GO" id="GO:0005886">
    <property type="term" value="C:plasma membrane"/>
    <property type="evidence" value="ECO:0007669"/>
    <property type="project" value="UniProtKB-SubCell"/>
</dbReference>
<feature type="transmembrane region" description="Helical" evidence="8">
    <location>
        <begin position="516"/>
        <end position="535"/>
    </location>
</feature>
<dbReference type="PANTHER" id="PTHR43357">
    <property type="entry name" value="INNER MEMBRANE ABC TRANSPORTER PERMEASE PROTEIN YDCV"/>
    <property type="match status" value="1"/>
</dbReference>
<comment type="subcellular location">
    <subcellularLocation>
        <location evidence="1">Cell inner membrane</location>
        <topology evidence="1">Multi-pass membrane protein</topology>
    </subcellularLocation>
    <subcellularLocation>
        <location evidence="8">Cell membrane</location>
        <topology evidence="8">Multi-pass membrane protein</topology>
    </subcellularLocation>
</comment>
<feature type="transmembrane region" description="Helical" evidence="8">
    <location>
        <begin position="183"/>
        <end position="205"/>
    </location>
</feature>
<feature type="transmembrane region" description="Helical" evidence="8">
    <location>
        <begin position="364"/>
        <end position="390"/>
    </location>
</feature>
<dbReference type="KEGG" id="vgu:HYG85_17360"/>
<dbReference type="Pfam" id="PF00528">
    <property type="entry name" value="BPD_transp_1"/>
    <property type="match status" value="2"/>
</dbReference>
<evidence type="ECO:0000256" key="8">
    <source>
        <dbReference type="RuleBase" id="RU363032"/>
    </source>
</evidence>
<feature type="domain" description="ABC transmembrane type-1" evidence="9">
    <location>
        <begin position="55"/>
        <end position="261"/>
    </location>
</feature>
<dbReference type="AlphaFoldDB" id="A0A8J8MD31"/>
<evidence type="ECO:0000256" key="5">
    <source>
        <dbReference type="ARBA" id="ARBA00022692"/>
    </source>
</evidence>
<keyword evidence="11" id="KW-1185">Reference proteome</keyword>
<dbReference type="CDD" id="cd06261">
    <property type="entry name" value="TM_PBP2"/>
    <property type="match status" value="2"/>
</dbReference>
<dbReference type="PROSITE" id="PS50928">
    <property type="entry name" value="ABC_TM1"/>
    <property type="match status" value="2"/>
</dbReference>
<feature type="transmembrane region" description="Helical" evidence="8">
    <location>
        <begin position="331"/>
        <end position="352"/>
    </location>
</feature>
<dbReference type="InterPro" id="IPR035906">
    <property type="entry name" value="MetI-like_sf"/>
</dbReference>
<keyword evidence="6 8" id="KW-1133">Transmembrane helix</keyword>
<feature type="transmembrane region" description="Helical" evidence="8">
    <location>
        <begin position="287"/>
        <end position="311"/>
    </location>
</feature>
<keyword evidence="4" id="KW-0997">Cell inner membrane</keyword>
<feature type="transmembrane region" description="Helical" evidence="8">
    <location>
        <begin position="410"/>
        <end position="431"/>
    </location>
</feature>
<organism evidence="10 11">
    <name type="scientific">Vallitalea guaymasensis</name>
    <dbReference type="NCBI Taxonomy" id="1185412"/>
    <lineage>
        <taxon>Bacteria</taxon>
        <taxon>Bacillati</taxon>
        <taxon>Bacillota</taxon>
        <taxon>Clostridia</taxon>
        <taxon>Lachnospirales</taxon>
        <taxon>Vallitaleaceae</taxon>
        <taxon>Vallitalea</taxon>
    </lineage>
</organism>
<keyword evidence="2 8" id="KW-0813">Transport</keyword>
<evidence type="ECO:0000313" key="10">
    <source>
        <dbReference type="EMBL" id="QUH30583.1"/>
    </source>
</evidence>
<dbReference type="InterPro" id="IPR000515">
    <property type="entry name" value="MetI-like"/>
</dbReference>
<evidence type="ECO:0000313" key="11">
    <source>
        <dbReference type="Proteomes" id="UP000677305"/>
    </source>
</evidence>
<dbReference type="Proteomes" id="UP000677305">
    <property type="component" value="Chromosome"/>
</dbReference>
<evidence type="ECO:0000256" key="1">
    <source>
        <dbReference type="ARBA" id="ARBA00004429"/>
    </source>
</evidence>
<name>A0A8J8MD31_9FIRM</name>
<proteinExistence type="inferred from homology"/>
<feature type="transmembrane region" description="Helical" evidence="8">
    <location>
        <begin position="93"/>
        <end position="117"/>
    </location>
</feature>
<feature type="transmembrane region" description="Helical" evidence="8">
    <location>
        <begin position="464"/>
        <end position="481"/>
    </location>
</feature>
<evidence type="ECO:0000256" key="4">
    <source>
        <dbReference type="ARBA" id="ARBA00022519"/>
    </source>
</evidence>
<evidence type="ECO:0000259" key="9">
    <source>
        <dbReference type="PROSITE" id="PS50928"/>
    </source>
</evidence>
<comment type="similarity">
    <text evidence="8">Belongs to the binding-protein-dependent transport system permease family.</text>
</comment>
<dbReference type="PANTHER" id="PTHR43357:SF3">
    <property type="entry name" value="FE(3+)-TRANSPORT SYSTEM PERMEASE PROTEIN FBPB 2"/>
    <property type="match status" value="1"/>
</dbReference>
<keyword evidence="3" id="KW-1003">Cell membrane</keyword>
<evidence type="ECO:0000256" key="7">
    <source>
        <dbReference type="ARBA" id="ARBA00023136"/>
    </source>
</evidence>
<dbReference type="GO" id="GO:0055085">
    <property type="term" value="P:transmembrane transport"/>
    <property type="evidence" value="ECO:0007669"/>
    <property type="project" value="InterPro"/>
</dbReference>
<evidence type="ECO:0000256" key="2">
    <source>
        <dbReference type="ARBA" id="ARBA00022448"/>
    </source>
</evidence>
<feature type="domain" description="ABC transmembrane type-1" evidence="9">
    <location>
        <begin position="328"/>
        <end position="534"/>
    </location>
</feature>
<dbReference type="RefSeq" id="WP_212690734.1">
    <property type="nucleotide sequence ID" value="NZ_CP058561.1"/>
</dbReference>
<accession>A0A8J8MD31</accession>
<dbReference type="EMBL" id="CP058561">
    <property type="protein sequence ID" value="QUH30583.1"/>
    <property type="molecule type" value="Genomic_DNA"/>
</dbReference>
<sequence>MRNVMKGRRISPLHVIASIIIMLILLPSLMIVIQLFQPVTESWIHIKTYLLKDYLINSITLIFLVGGVTCLLGIFFAWSLSRYRWKYTKTLEILLFLPMAIPPYIGGYVYGGIFTSFGTLHRIMLTLGLKPIKIDILSMGGAVCVFSLFLMPYVMLVTKGFFNRLPKNIEESSRLLGKSRFQTFYKIILPMSRGAIIGGVILVALEVLNDYGLVKYFGIPTFSTAIYTTWFGLSDVDGAIRLASSLMIIVIIILLVEQFFRGRGRLSQAKAVPDLGTKKAAPIGYKILFYIVGTIYLLLSLIIPVAQLIHWSTLAKDTVVLRNLDKILKNTLITAIIVTIVIIICSSIIGNLNRLHSGIITKIYARIVIVGYSIPASIIAIAVLVFFIAADRNLGGIYGFFGLKNLFLTSSVFMLIFALTIRFMAIGYNSVESGFSKMGLKYYEASKLLGKGEWHTFTKVDLPILKPAIISAMILTFVDVLKELPLTLILRPFNFDTLATKVYTYANDEMIHEGSIYALMIIGVSTLALVFLLGFRKEKAE</sequence>
<gene>
    <name evidence="10" type="ORF">HYG85_17360</name>
</gene>